<reference evidence="1" key="2">
    <citation type="journal article" date="2015" name="Data Brief">
        <title>Shoot transcriptome of the giant reed, Arundo donax.</title>
        <authorList>
            <person name="Barrero R.A."/>
            <person name="Guerrero F.D."/>
            <person name="Moolhuijzen P."/>
            <person name="Goolsby J.A."/>
            <person name="Tidwell J."/>
            <person name="Bellgard S.E."/>
            <person name="Bellgard M.I."/>
        </authorList>
    </citation>
    <scope>NUCLEOTIDE SEQUENCE</scope>
    <source>
        <tissue evidence="1">Shoot tissue taken approximately 20 cm above the soil surface</tissue>
    </source>
</reference>
<protein>
    <submittedName>
        <fullName evidence="1">Uncharacterized protein</fullName>
    </submittedName>
</protein>
<organism evidence="1">
    <name type="scientific">Arundo donax</name>
    <name type="common">Giant reed</name>
    <name type="synonym">Donax arundinaceus</name>
    <dbReference type="NCBI Taxonomy" id="35708"/>
    <lineage>
        <taxon>Eukaryota</taxon>
        <taxon>Viridiplantae</taxon>
        <taxon>Streptophyta</taxon>
        <taxon>Embryophyta</taxon>
        <taxon>Tracheophyta</taxon>
        <taxon>Spermatophyta</taxon>
        <taxon>Magnoliopsida</taxon>
        <taxon>Liliopsida</taxon>
        <taxon>Poales</taxon>
        <taxon>Poaceae</taxon>
        <taxon>PACMAD clade</taxon>
        <taxon>Arundinoideae</taxon>
        <taxon>Arundineae</taxon>
        <taxon>Arundo</taxon>
    </lineage>
</organism>
<reference evidence="1" key="1">
    <citation type="submission" date="2014-09" db="EMBL/GenBank/DDBJ databases">
        <authorList>
            <person name="Magalhaes I.L.F."/>
            <person name="Oliveira U."/>
            <person name="Santos F.R."/>
            <person name="Vidigal T.H.D.A."/>
            <person name="Brescovit A.D."/>
            <person name="Santos A.J."/>
        </authorList>
    </citation>
    <scope>NUCLEOTIDE SEQUENCE</scope>
    <source>
        <tissue evidence="1">Shoot tissue taken approximately 20 cm above the soil surface</tissue>
    </source>
</reference>
<name>A0A0A9ARH4_ARUDO</name>
<dbReference type="EMBL" id="GBRH01248238">
    <property type="protein sequence ID" value="JAD49657.1"/>
    <property type="molecule type" value="Transcribed_RNA"/>
</dbReference>
<dbReference type="AlphaFoldDB" id="A0A0A9ARH4"/>
<sequence length="20" mass="2443">MQLGFKPIQIVMQMKHTRKQ</sequence>
<accession>A0A0A9ARH4</accession>
<evidence type="ECO:0000313" key="1">
    <source>
        <dbReference type="EMBL" id="JAD49657.1"/>
    </source>
</evidence>
<proteinExistence type="predicted"/>